<dbReference type="InterPro" id="IPR036397">
    <property type="entry name" value="RNaseH_sf"/>
</dbReference>
<evidence type="ECO:0000259" key="8">
    <source>
        <dbReference type="PROSITE" id="PS50879"/>
    </source>
</evidence>
<dbReference type="InterPro" id="IPR050092">
    <property type="entry name" value="RNase_H"/>
</dbReference>
<accession>A0A2S2QP38</accession>
<evidence type="ECO:0000256" key="3">
    <source>
        <dbReference type="ARBA" id="ARBA00012180"/>
    </source>
</evidence>
<name>A0A2S2QP38_9HEMI</name>
<keyword evidence="5" id="KW-0479">Metal-binding</keyword>
<evidence type="ECO:0000256" key="4">
    <source>
        <dbReference type="ARBA" id="ARBA00022722"/>
    </source>
</evidence>
<proteinExistence type="inferred from homology"/>
<dbReference type="GO" id="GO:0043137">
    <property type="term" value="P:DNA replication, removal of RNA primer"/>
    <property type="evidence" value="ECO:0007669"/>
    <property type="project" value="TreeGrafter"/>
</dbReference>
<dbReference type="CDD" id="cd09276">
    <property type="entry name" value="Rnase_HI_RT_non_LTR"/>
    <property type="match status" value="1"/>
</dbReference>
<dbReference type="GO" id="GO:0046872">
    <property type="term" value="F:metal ion binding"/>
    <property type="evidence" value="ECO:0007669"/>
    <property type="project" value="UniProtKB-KW"/>
</dbReference>
<evidence type="ECO:0000256" key="5">
    <source>
        <dbReference type="ARBA" id="ARBA00022723"/>
    </source>
</evidence>
<dbReference type="SUPFAM" id="SSF53098">
    <property type="entry name" value="Ribonuclease H-like"/>
    <property type="match status" value="1"/>
</dbReference>
<feature type="domain" description="RNase H type-1" evidence="8">
    <location>
        <begin position="35"/>
        <end position="159"/>
    </location>
</feature>
<dbReference type="AlphaFoldDB" id="A0A2S2QP38"/>
<reference evidence="9" key="1">
    <citation type="submission" date="2018-04" db="EMBL/GenBank/DDBJ databases">
        <title>Transcriptome assembly of Sipha flava.</title>
        <authorList>
            <person name="Scully E.D."/>
            <person name="Geib S.M."/>
            <person name="Palmer N.A."/>
            <person name="Koch K."/>
            <person name="Bradshaw J."/>
            <person name="Heng-Moss T."/>
            <person name="Sarath G."/>
        </authorList>
    </citation>
    <scope>NUCLEOTIDE SEQUENCE</scope>
</reference>
<keyword evidence="6" id="KW-0255">Endonuclease</keyword>
<dbReference type="PANTHER" id="PTHR10642:SF26">
    <property type="entry name" value="RIBONUCLEASE H1"/>
    <property type="match status" value="1"/>
</dbReference>
<dbReference type="InterPro" id="IPR002156">
    <property type="entry name" value="RNaseH_domain"/>
</dbReference>
<dbReference type="GO" id="GO:0004523">
    <property type="term" value="F:RNA-DNA hybrid ribonuclease activity"/>
    <property type="evidence" value="ECO:0007669"/>
    <property type="project" value="UniProtKB-EC"/>
</dbReference>
<comment type="similarity">
    <text evidence="2">Belongs to the RNase H family.</text>
</comment>
<dbReference type="EC" id="3.1.26.4" evidence="3"/>
<protein>
    <recommendedName>
        <fullName evidence="3">ribonuclease H</fullName>
        <ecNumber evidence="3">3.1.26.4</ecNumber>
    </recommendedName>
</protein>
<dbReference type="OrthoDB" id="6597836at2759"/>
<dbReference type="EMBL" id="GGMS01009699">
    <property type="protein sequence ID" value="MBY78902.1"/>
    <property type="molecule type" value="Transcribed_RNA"/>
</dbReference>
<dbReference type="GO" id="GO:0003676">
    <property type="term" value="F:nucleic acid binding"/>
    <property type="evidence" value="ECO:0007669"/>
    <property type="project" value="InterPro"/>
</dbReference>
<evidence type="ECO:0000256" key="1">
    <source>
        <dbReference type="ARBA" id="ARBA00000077"/>
    </source>
</evidence>
<evidence type="ECO:0000256" key="6">
    <source>
        <dbReference type="ARBA" id="ARBA00022759"/>
    </source>
</evidence>
<gene>
    <name evidence="9" type="ORF">g.180443</name>
</gene>
<dbReference type="Gene3D" id="3.30.420.10">
    <property type="entry name" value="Ribonuclease H-like superfamily/Ribonuclease H"/>
    <property type="match status" value="1"/>
</dbReference>
<evidence type="ECO:0000313" key="9">
    <source>
        <dbReference type="EMBL" id="MBY78902.1"/>
    </source>
</evidence>
<dbReference type="InterPro" id="IPR012337">
    <property type="entry name" value="RNaseH-like_sf"/>
</dbReference>
<dbReference type="Pfam" id="PF00075">
    <property type="entry name" value="RNase_H"/>
    <property type="match status" value="1"/>
</dbReference>
<keyword evidence="7" id="KW-0378">Hydrolase</keyword>
<evidence type="ECO:0000256" key="7">
    <source>
        <dbReference type="ARBA" id="ARBA00022801"/>
    </source>
</evidence>
<organism evidence="9">
    <name type="scientific">Sipha flava</name>
    <name type="common">yellow sugarcane aphid</name>
    <dbReference type="NCBI Taxonomy" id="143950"/>
    <lineage>
        <taxon>Eukaryota</taxon>
        <taxon>Metazoa</taxon>
        <taxon>Ecdysozoa</taxon>
        <taxon>Arthropoda</taxon>
        <taxon>Hexapoda</taxon>
        <taxon>Insecta</taxon>
        <taxon>Pterygota</taxon>
        <taxon>Neoptera</taxon>
        <taxon>Paraneoptera</taxon>
        <taxon>Hemiptera</taxon>
        <taxon>Sternorrhyncha</taxon>
        <taxon>Aphidomorpha</taxon>
        <taxon>Aphidoidea</taxon>
        <taxon>Aphididae</taxon>
        <taxon>Sipha</taxon>
    </lineage>
</organism>
<dbReference type="PANTHER" id="PTHR10642">
    <property type="entry name" value="RIBONUCLEASE H1"/>
    <property type="match status" value="1"/>
</dbReference>
<dbReference type="PROSITE" id="PS50879">
    <property type="entry name" value="RNASE_H_1"/>
    <property type="match status" value="1"/>
</dbReference>
<keyword evidence="4" id="KW-0540">Nuclease</keyword>
<sequence length="307" mass="34904">MNHIEANIELINFNKNNTPHSLIINTFNEIINTKFKNYYHFYTDASKTTNETGFAITHRNENSLHKLDPLSNIYTAETFAILEATLTALSSNHDKILILSDSMSAVTSIANVHTKCNLAQSIQNIILSTDKSIKLMWVPSHIGIPGNELADELAMKAASSPDTKIYPIVTYDDVIHALKTKFYTLWQNQWEKQTNQNNKLRQIKPLTKKWPNPPVKLTRHEETIIARVRIGHTKITHSYLMLRELKPRCKTCNCKLTVSHIILECPIYHNARTKANINTSSLKDALGPGQEKTIVNFIKMADLTTNI</sequence>
<comment type="catalytic activity">
    <reaction evidence="1">
        <text>Endonucleolytic cleavage to 5'-phosphomonoester.</text>
        <dbReference type="EC" id="3.1.26.4"/>
    </reaction>
</comment>
<evidence type="ECO:0000256" key="2">
    <source>
        <dbReference type="ARBA" id="ARBA00005300"/>
    </source>
</evidence>